<proteinExistence type="predicted"/>
<protein>
    <submittedName>
        <fullName evidence="1">Elongation factor Ts</fullName>
    </submittedName>
</protein>
<dbReference type="EMBL" id="GBHO01042530">
    <property type="protein sequence ID" value="JAG01074.1"/>
    <property type="molecule type" value="Transcribed_RNA"/>
</dbReference>
<evidence type="ECO:0000313" key="1">
    <source>
        <dbReference type="EMBL" id="JAG01074.1"/>
    </source>
</evidence>
<reference evidence="1" key="1">
    <citation type="journal article" date="2014" name="PLoS ONE">
        <title>Transcriptome-Based Identification of ABC Transporters in the Western Tarnished Plant Bug Lygus hesperus.</title>
        <authorList>
            <person name="Hull J.J."/>
            <person name="Chaney K."/>
            <person name="Geib S.M."/>
            <person name="Fabrick J.A."/>
            <person name="Brent C.S."/>
            <person name="Walsh D."/>
            <person name="Lavine L.C."/>
        </authorList>
    </citation>
    <scope>NUCLEOTIDE SEQUENCE</scope>
</reference>
<dbReference type="AlphaFoldDB" id="A0A0A9VZP1"/>
<accession>A0A0A9VZP1</accession>
<dbReference type="GO" id="GO:0003746">
    <property type="term" value="F:translation elongation factor activity"/>
    <property type="evidence" value="ECO:0007669"/>
    <property type="project" value="UniProtKB-KW"/>
</dbReference>
<keyword evidence="1" id="KW-0251">Elongation factor</keyword>
<organism evidence="1">
    <name type="scientific">Lygus hesperus</name>
    <name type="common">Western plant bug</name>
    <dbReference type="NCBI Taxonomy" id="30085"/>
    <lineage>
        <taxon>Eukaryota</taxon>
        <taxon>Metazoa</taxon>
        <taxon>Ecdysozoa</taxon>
        <taxon>Arthropoda</taxon>
        <taxon>Hexapoda</taxon>
        <taxon>Insecta</taxon>
        <taxon>Pterygota</taxon>
        <taxon>Neoptera</taxon>
        <taxon>Paraneoptera</taxon>
        <taxon>Hemiptera</taxon>
        <taxon>Heteroptera</taxon>
        <taxon>Panheteroptera</taxon>
        <taxon>Cimicomorpha</taxon>
        <taxon>Miridae</taxon>
        <taxon>Mirini</taxon>
        <taxon>Lygus</taxon>
    </lineage>
</organism>
<gene>
    <name evidence="1" type="primary">tsf_3</name>
    <name evidence="1" type="ORF">CM83_12847</name>
</gene>
<name>A0A0A9VZP1_LYGHE</name>
<keyword evidence="1" id="KW-0648">Protein biosynthesis</keyword>
<feature type="non-terminal residue" evidence="1">
    <location>
        <position position="110"/>
    </location>
</feature>
<sequence length="110" mass="12615">KELTFIEAFIGFMDSFKDTQYLEAVLNLRDFCATESPFGDFIRSVLNLELNTFGPHLIAVKQAAEPLQDGDDLFYVNKFKEFILSYLKSPEIRLTQLDGRVVLEVCSKKI</sequence>
<reference evidence="1" key="2">
    <citation type="submission" date="2014-07" db="EMBL/GenBank/DDBJ databases">
        <authorList>
            <person name="Hull J."/>
        </authorList>
    </citation>
    <scope>NUCLEOTIDE SEQUENCE</scope>
</reference>
<feature type="non-terminal residue" evidence="1">
    <location>
        <position position="1"/>
    </location>
</feature>